<dbReference type="InterPro" id="IPR053005">
    <property type="entry name" value="Nuclear_Pos-Cytoskel_Interact"/>
</dbReference>
<dbReference type="HOGENOM" id="CLU_229269_0_0_1"/>
<name>A0A066VV01_TILAU</name>
<dbReference type="InParanoid" id="A0A066VV01"/>
<feature type="coiled-coil region" evidence="1">
    <location>
        <begin position="440"/>
        <end position="467"/>
    </location>
</feature>
<dbReference type="STRING" id="1037660.A0A066VV01"/>
<feature type="region of interest" description="Disordered" evidence="2">
    <location>
        <begin position="1"/>
        <end position="217"/>
    </location>
</feature>
<dbReference type="PANTHER" id="PTHR28190:SF1">
    <property type="entry name" value="NUCLEAR MIGRATION PROTEIN NUM1"/>
    <property type="match status" value="1"/>
</dbReference>
<feature type="region of interest" description="Disordered" evidence="2">
    <location>
        <begin position="784"/>
        <end position="879"/>
    </location>
</feature>
<dbReference type="SMART" id="SM00233">
    <property type="entry name" value="PH"/>
    <property type="match status" value="1"/>
</dbReference>
<feature type="compositionally biased region" description="Acidic residues" evidence="2">
    <location>
        <begin position="730"/>
        <end position="739"/>
    </location>
</feature>
<dbReference type="InterPro" id="IPR001849">
    <property type="entry name" value="PH_domain"/>
</dbReference>
<evidence type="ECO:0000313" key="5">
    <source>
        <dbReference type="Proteomes" id="UP000027361"/>
    </source>
</evidence>
<evidence type="ECO:0000256" key="2">
    <source>
        <dbReference type="SAM" id="MobiDB-lite"/>
    </source>
</evidence>
<feature type="region of interest" description="Disordered" evidence="2">
    <location>
        <begin position="1863"/>
        <end position="1948"/>
    </location>
</feature>
<proteinExistence type="predicted"/>
<feature type="coiled-coil region" evidence="1">
    <location>
        <begin position="493"/>
        <end position="594"/>
    </location>
</feature>
<feature type="region of interest" description="Disordered" evidence="2">
    <location>
        <begin position="1323"/>
        <end position="1343"/>
    </location>
</feature>
<evidence type="ECO:0000259" key="3">
    <source>
        <dbReference type="PROSITE" id="PS50003"/>
    </source>
</evidence>
<feature type="compositionally biased region" description="Basic residues" evidence="2">
    <location>
        <begin position="1863"/>
        <end position="1872"/>
    </location>
</feature>
<gene>
    <name evidence="4" type="ORF">K437DRAFT_294601</name>
</gene>
<feature type="coiled-coil region" evidence="1">
    <location>
        <begin position="299"/>
        <end position="337"/>
    </location>
</feature>
<dbReference type="OrthoDB" id="2149224at2759"/>
<evidence type="ECO:0000313" key="4">
    <source>
        <dbReference type="EMBL" id="KDN45306.1"/>
    </source>
</evidence>
<dbReference type="RefSeq" id="XP_013243163.1">
    <property type="nucleotide sequence ID" value="XM_013387709.1"/>
</dbReference>
<feature type="compositionally biased region" description="Gly residues" evidence="2">
    <location>
        <begin position="1903"/>
        <end position="1913"/>
    </location>
</feature>
<feature type="compositionally biased region" description="Basic and acidic residues" evidence="2">
    <location>
        <begin position="813"/>
        <end position="825"/>
    </location>
</feature>
<dbReference type="CDD" id="cd13365">
    <property type="entry name" value="PH_PLC_plant-like"/>
    <property type="match status" value="1"/>
</dbReference>
<feature type="compositionally biased region" description="Pro residues" evidence="2">
    <location>
        <begin position="1375"/>
        <end position="1394"/>
    </location>
</feature>
<feature type="compositionally biased region" description="Polar residues" evidence="2">
    <location>
        <begin position="1420"/>
        <end position="1437"/>
    </location>
</feature>
<feature type="compositionally biased region" description="Polar residues" evidence="2">
    <location>
        <begin position="1542"/>
        <end position="1552"/>
    </location>
</feature>
<sequence length="1948" mass="207676">MSNVNNSNSGGGLGGGMSFRPPPRPSVRSLGRKSGANIASSATSEAPGLPASIATSTVGGGDGGGDDIIGGGDAAFESRTPGADLTNHSSVKHRHTPSYSSTASSAHAQFVEGKPSSSHGHGRGYSIGGVSGVRRPSSAAQAVVPMRSSSVTQGQQQRDSMDLDGSKRAISPAPSIASSAASSVYEDSAHGHSRPGGAAPSSSPSRPSSSTGVESAAAAATNTANVSGDAQQTVAIAAECRALLESLRTKTEDQAHSAGMLGQGILHQQTVVQNLLDDLADEVNAFEAVRERDSRAPGHSNSVRQAQAENERIRRLKERIEDEVSELNRKREELYREVWRVAGTNGSSISGYPASQDASFASSYPSNSNIFSALPGVATFSFLGHDPTVGMSLSKRDSLPAGTGSGGAGSAARQADRRSRNAAAAGGDTKIDDAFVRQIQESLLTEVRRLQAENKELQERMSLRDKEHAARFEEVQAQHALEEHKLKGMVRDQELLKAEAYDAELARQNAEEELHNIRTSLAKSSAENQRLERDLLGAKEKLETQKALLDEQSEAFTQAQTRRDKEIAALKKDKITLKRDHSELQSELEKVRNEQQQKRLYPRSVSNSLAISDRSLDAQDYEDDDADANGKVTKRRVTLGGGAAGDVLISPGGAAGDSMFADAIASPLGARLTRDSELGDLRAKLGVAQRKAGKDAADRRKHREQIAQLKALLAKAGINAGSDVLGSDVESSEEDDDGAWLDNSASPTKASRRKKSDRLRLPLRSSTKPMLVDRLSLAFGGSRPRSIVESGEEEYVDAESAGDHSSSALDHSSSFHEADSSHLHDTPAAGTAAAPAPARKLPRMSEATVMPDASVDSTPDASVEQPVRRPRGRKSMNLDSSRNSFLAAGSPAALGAELLEVDMHDVGPAREMVETGTMTDALPDLVHPALARREHEYAAELALRDEQHAKAMADTLAEKSAQHRLALDKALASKDAEHLALLDSSLDKRSEEHRAAIAALTAKQAELLEAKQAVHDAALSERDAAYQSVLADALTEKGKAHDAALADARLRHANALAEQVAASSSALAAAEAAHTALLSDAKKQHTKELQTLMEQHASELNQKDAEHEDHIQDVHASHSKYMAQRDAAYNTAISDRDTAIREAHEHVQRLTDEVNSLRNQLVVALREVETSKEAHAVASKRLLTIEKDVTSLTTLKATLEAQKTELESSKSALADQLAEKERLIQLAEDKKESDERFEDANAELHPSVASHTLKRASDVKDEAIQTYDVLWKQQTQQSSPTDAMFRPESALAVNSQILPDGSESTIGGGITILGGLKNTRPRDSVSTFGGARDPSGRAASPTPTMFTVGAILSHDTQYNAAAPSATVDKTKPPVMTLPPPPVLPPPPGIPPKRSQPPIFQQAPPRPTSPPPPELLHRLQTRSTLQVPNSSGRLSTTRNPPPSSYVPPSTSAMRASGTRSRGPSHDGTALPLNHSPVLDDNASMMSGRRSVASRRSASRAHARRSSVNSFASDATSEASHRMSISSQISEDAGDRTFTAPRRNGSTAGPSTADSADPSVINAITQTMIGSYLYKYTRKSMGRNGHSDKRHQRYFWVHPYTRMLYWTVTDPGGTGVTEGKSKSACIEAVEVVEDQNPSPPGLFHLSILVRTAAREMKITAPNRERHEVWLSALGYLVNRTQSEASKASPSSKSKGLPARSSSLGLNKALSRDAEQPNAATITELGSASAMPQTRGRGRSIGANSLLNGSVSKRRGIPARDYLKQQEAATGGGMDAHVVTGAVSPTPAPRSLNGRRGRATDMLVSNLSGDDAFETLASGGHAASSALDPRLQTAEQMLEEDHNNSWDGLDNVRACCDGKHDVASLAHRHHHHHHGSNQQGGGSQPRATNRLHKRWSSGGASLRSGHGAGSENGHGSGSATSPVPQVSLTLPRESFERSLRASGDSNRPRYF</sequence>
<keyword evidence="1" id="KW-0175">Coiled coil</keyword>
<feature type="compositionally biased region" description="Polar residues" evidence="2">
    <location>
        <begin position="1914"/>
        <end position="1925"/>
    </location>
</feature>
<feature type="compositionally biased region" description="Low complexity" evidence="2">
    <location>
        <begin position="803"/>
        <end position="812"/>
    </location>
</feature>
<feature type="compositionally biased region" description="Polar residues" evidence="2">
    <location>
        <begin position="97"/>
        <end position="107"/>
    </location>
</feature>
<protein>
    <recommendedName>
        <fullName evidence="3">PH domain-containing protein</fullName>
    </recommendedName>
</protein>
<dbReference type="Pfam" id="PF12814">
    <property type="entry name" value="Mcp5_PH"/>
    <property type="match status" value="1"/>
</dbReference>
<feature type="compositionally biased region" description="Polar residues" evidence="2">
    <location>
        <begin position="1509"/>
        <end position="1528"/>
    </location>
</feature>
<dbReference type="GeneID" id="25267221"/>
<feature type="compositionally biased region" description="Low complexity" evidence="2">
    <location>
        <begin position="195"/>
        <end position="217"/>
    </location>
</feature>
<feature type="compositionally biased region" description="Gly residues" evidence="2">
    <location>
        <begin position="58"/>
        <end position="73"/>
    </location>
</feature>
<dbReference type="GO" id="GO:0015631">
    <property type="term" value="F:tubulin binding"/>
    <property type="evidence" value="ECO:0007669"/>
    <property type="project" value="TreeGrafter"/>
</dbReference>
<dbReference type="GO" id="GO:0005543">
    <property type="term" value="F:phospholipid binding"/>
    <property type="evidence" value="ECO:0007669"/>
    <property type="project" value="InterPro"/>
</dbReference>
<dbReference type="InterPro" id="IPR024774">
    <property type="entry name" value="PH_dom-Mcp5-type"/>
</dbReference>
<dbReference type="SUPFAM" id="SSF50729">
    <property type="entry name" value="PH domain-like"/>
    <property type="match status" value="1"/>
</dbReference>
<accession>A0A066VV01</accession>
<dbReference type="Proteomes" id="UP000027361">
    <property type="component" value="Unassembled WGS sequence"/>
</dbReference>
<feature type="coiled-coil region" evidence="1">
    <location>
        <begin position="1140"/>
        <end position="1243"/>
    </location>
</feature>
<dbReference type="GO" id="GO:0032065">
    <property type="term" value="P:maintenance of protein location in cell cortex"/>
    <property type="evidence" value="ECO:0007669"/>
    <property type="project" value="InterPro"/>
</dbReference>
<feature type="compositionally biased region" description="Polar residues" evidence="2">
    <location>
        <begin position="1720"/>
        <end position="1729"/>
    </location>
</feature>
<feature type="compositionally biased region" description="Low complexity" evidence="2">
    <location>
        <begin position="1481"/>
        <end position="1494"/>
    </location>
</feature>
<comment type="caution">
    <text evidence="4">The sequence shown here is derived from an EMBL/GenBank/DDBJ whole genome shotgun (WGS) entry which is preliminary data.</text>
</comment>
<feature type="region of interest" description="Disordered" evidence="2">
    <location>
        <begin position="726"/>
        <end position="765"/>
    </location>
</feature>
<dbReference type="EMBL" id="JMSN01000043">
    <property type="protein sequence ID" value="KDN45306.1"/>
    <property type="molecule type" value="Genomic_DNA"/>
</dbReference>
<feature type="compositionally biased region" description="Low complexity" evidence="2">
    <location>
        <begin position="169"/>
        <end position="183"/>
    </location>
</feature>
<dbReference type="GO" id="GO:0005739">
    <property type="term" value="C:mitochondrion"/>
    <property type="evidence" value="ECO:0007669"/>
    <property type="project" value="TreeGrafter"/>
</dbReference>
<feature type="region of interest" description="Disordered" evidence="2">
    <location>
        <begin position="1363"/>
        <end position="1557"/>
    </location>
</feature>
<dbReference type="PROSITE" id="PS50003">
    <property type="entry name" value="PH_DOMAIN"/>
    <property type="match status" value="1"/>
</dbReference>
<reference evidence="4 5" key="1">
    <citation type="submission" date="2014-05" db="EMBL/GenBank/DDBJ databases">
        <title>Draft genome sequence of a rare smut relative, Tilletiaria anomala UBC 951.</title>
        <authorList>
            <consortium name="DOE Joint Genome Institute"/>
            <person name="Toome M."/>
            <person name="Kuo A."/>
            <person name="Henrissat B."/>
            <person name="Lipzen A."/>
            <person name="Tritt A."/>
            <person name="Yoshinaga Y."/>
            <person name="Zane M."/>
            <person name="Barry K."/>
            <person name="Grigoriev I.V."/>
            <person name="Spatafora J.W."/>
            <person name="Aimea M.C."/>
        </authorList>
    </citation>
    <scope>NUCLEOTIDE SEQUENCE [LARGE SCALE GENOMIC DNA]</scope>
    <source>
        <strain evidence="4 5">UBC 951</strain>
    </source>
</reference>
<dbReference type="GO" id="GO:0005938">
    <property type="term" value="C:cell cortex"/>
    <property type="evidence" value="ECO:0007669"/>
    <property type="project" value="InterPro"/>
</dbReference>
<feature type="compositionally biased region" description="Low complexity" evidence="2">
    <location>
        <begin position="826"/>
        <end position="838"/>
    </location>
</feature>
<feature type="compositionally biased region" description="Pro residues" evidence="2">
    <location>
        <begin position="1403"/>
        <end position="1413"/>
    </location>
</feature>
<feature type="region of interest" description="Disordered" evidence="2">
    <location>
        <begin position="1679"/>
        <end position="1699"/>
    </location>
</feature>
<feature type="compositionally biased region" description="Low complexity" evidence="2">
    <location>
        <begin position="1680"/>
        <end position="1692"/>
    </location>
</feature>
<evidence type="ECO:0000256" key="1">
    <source>
        <dbReference type="SAM" id="Coils"/>
    </source>
</evidence>
<feature type="domain" description="PH" evidence="3">
    <location>
        <begin position="1564"/>
        <end position="1676"/>
    </location>
</feature>
<dbReference type="PANTHER" id="PTHR28190">
    <property type="entry name" value="NUCLEAR MIGRATION PROTEIN NUM1"/>
    <property type="match status" value="1"/>
</dbReference>
<dbReference type="GO" id="GO:0000226">
    <property type="term" value="P:microtubule cytoskeleton organization"/>
    <property type="evidence" value="ECO:0007669"/>
    <property type="project" value="TreeGrafter"/>
</dbReference>
<feature type="region of interest" description="Disordered" evidence="2">
    <location>
        <begin position="1720"/>
        <end position="1746"/>
    </location>
</feature>
<organism evidence="4 5">
    <name type="scientific">Tilletiaria anomala (strain ATCC 24038 / CBS 436.72 / UBC 951)</name>
    <dbReference type="NCBI Taxonomy" id="1037660"/>
    <lineage>
        <taxon>Eukaryota</taxon>
        <taxon>Fungi</taxon>
        <taxon>Dikarya</taxon>
        <taxon>Basidiomycota</taxon>
        <taxon>Ustilaginomycotina</taxon>
        <taxon>Exobasidiomycetes</taxon>
        <taxon>Georgefischeriales</taxon>
        <taxon>Tilletiariaceae</taxon>
        <taxon>Tilletiaria</taxon>
    </lineage>
</organism>
<keyword evidence="5" id="KW-1185">Reference proteome</keyword>
<feature type="region of interest" description="Disordered" evidence="2">
    <location>
        <begin position="394"/>
        <end position="426"/>
    </location>
</feature>
<feature type="compositionally biased region" description="Polar residues" evidence="2">
    <location>
        <begin position="147"/>
        <end position="158"/>
    </location>
</feature>
<dbReference type="OMA" id="YTRKSMG"/>